<dbReference type="Pfam" id="PF16917">
    <property type="entry name" value="BPL_LplA_LipB_2"/>
    <property type="match status" value="1"/>
</dbReference>
<dbReference type="STRING" id="1827387.A4S15_07920"/>
<dbReference type="AlphaFoldDB" id="A0A1W9HZ29"/>
<feature type="region of interest" description="Disordered" evidence="1">
    <location>
        <begin position="230"/>
        <end position="263"/>
    </location>
</feature>
<evidence type="ECO:0000259" key="2">
    <source>
        <dbReference type="Pfam" id="PF16917"/>
    </source>
</evidence>
<dbReference type="Proteomes" id="UP000192872">
    <property type="component" value="Unassembled WGS sequence"/>
</dbReference>
<reference evidence="3 4" key="1">
    <citation type="journal article" date="2017" name="Water Res.">
        <title>Comammox in drinking water systems.</title>
        <authorList>
            <person name="Wang Y."/>
            <person name="Ma L."/>
            <person name="Mao Y."/>
            <person name="Jiang X."/>
            <person name="Xia Y."/>
            <person name="Yu K."/>
            <person name="Li B."/>
            <person name="Zhang T."/>
        </authorList>
    </citation>
    <scope>NUCLEOTIDE SEQUENCE [LARGE SCALE GENOMIC DNA]</scope>
    <source>
        <strain evidence="3">SG_bin8</strain>
    </source>
</reference>
<feature type="domain" description="BPL/LPL catalytic" evidence="2">
    <location>
        <begin position="19"/>
        <end position="205"/>
    </location>
</feature>
<dbReference type="InterPro" id="IPR045864">
    <property type="entry name" value="aa-tRNA-synth_II/BPL/LPL"/>
</dbReference>
<protein>
    <recommendedName>
        <fullName evidence="2">BPL/LPL catalytic domain-containing protein</fullName>
    </recommendedName>
</protein>
<accession>A0A1W9HZ29</accession>
<dbReference type="SUPFAM" id="SSF55681">
    <property type="entry name" value="Class II aaRS and biotin synthetases"/>
    <property type="match status" value="1"/>
</dbReference>
<organism evidence="3 4">
    <name type="scientific">Candidatus Raskinella chloraquaticus</name>
    <dbReference type="NCBI Taxonomy" id="1951219"/>
    <lineage>
        <taxon>Bacteria</taxon>
        <taxon>Pseudomonadati</taxon>
        <taxon>Pseudomonadota</taxon>
        <taxon>Alphaproteobacteria</taxon>
        <taxon>Hyphomicrobiales</taxon>
        <taxon>Phreatobacteraceae</taxon>
        <taxon>Candidatus Raskinella</taxon>
    </lineage>
</organism>
<gene>
    <name evidence="3" type="ORF">A4S15_07920</name>
</gene>
<proteinExistence type="predicted"/>
<comment type="caution">
    <text evidence="3">The sequence shown here is derived from an EMBL/GenBank/DDBJ whole genome shotgun (WGS) entry which is preliminary data.</text>
</comment>
<dbReference type="InterPro" id="IPR004143">
    <property type="entry name" value="BPL_LPL_catalytic"/>
</dbReference>
<dbReference type="EMBL" id="LWDL01000012">
    <property type="protein sequence ID" value="OQW52726.1"/>
    <property type="molecule type" value="Genomic_DNA"/>
</dbReference>
<evidence type="ECO:0000256" key="1">
    <source>
        <dbReference type="SAM" id="MobiDB-lite"/>
    </source>
</evidence>
<sequence>MTDTRTKRSTSLAQPELALPPGFHAKGLRELKDAFAEAQRLAASEGGGLVTYVHRFDTVEFALVIEPDEPLAQARRAVYAAMNALADAIATHCPPERPLTFDWPDTIRLDGGIIGGVRLGVPDGTSEDEVPAWLTLGVMVRLFVPLFAGQGHELDQPFTAGTSLATEGFEMLDGGTLIESFCRHLLVYVDQWQEQGFAPVGRHFLARLKTATGADRLVRRGIAANGDLVSEAGKRGNAPPPRSLADALRAPAWRDETSGDPLL</sequence>
<name>A0A1W9HZ29_9HYPH</name>
<evidence type="ECO:0000313" key="4">
    <source>
        <dbReference type="Proteomes" id="UP000192872"/>
    </source>
</evidence>
<evidence type="ECO:0000313" key="3">
    <source>
        <dbReference type="EMBL" id="OQW52726.1"/>
    </source>
</evidence>
<dbReference type="RefSeq" id="WP_376800320.1">
    <property type="nucleotide sequence ID" value="NZ_DBNB01000037.1"/>
</dbReference>
<dbReference type="Gene3D" id="3.30.930.10">
    <property type="entry name" value="Bira Bifunctional Protein, Domain 2"/>
    <property type="match status" value="1"/>
</dbReference>